<dbReference type="InterPro" id="IPR011761">
    <property type="entry name" value="ATP-grasp"/>
</dbReference>
<evidence type="ECO:0000256" key="3">
    <source>
        <dbReference type="ARBA" id="ARBA00022840"/>
    </source>
</evidence>
<dbReference type="AlphaFoldDB" id="A0A5E4LU82"/>
<name>A0A5E4LU82_9ARCH</name>
<evidence type="ECO:0000259" key="5">
    <source>
        <dbReference type="PROSITE" id="PS50975"/>
    </source>
</evidence>
<dbReference type="Pfam" id="PF13535">
    <property type="entry name" value="ATP-grasp_4"/>
    <property type="match status" value="1"/>
</dbReference>
<protein>
    <submittedName>
        <fullName evidence="6">ATP-grasp domain protein</fullName>
    </submittedName>
</protein>
<dbReference type="Proteomes" id="UP000789941">
    <property type="component" value="Unassembled WGS sequence"/>
</dbReference>
<dbReference type="PANTHER" id="PTHR43585:SF2">
    <property type="entry name" value="ATP-GRASP ENZYME FSQD"/>
    <property type="match status" value="1"/>
</dbReference>
<dbReference type="EMBL" id="CABMJJ010000007">
    <property type="protein sequence ID" value="VVC03386.1"/>
    <property type="molecule type" value="Genomic_DNA"/>
</dbReference>
<dbReference type="Gene3D" id="3.30.470.20">
    <property type="entry name" value="ATP-grasp fold, B domain"/>
    <property type="match status" value="1"/>
</dbReference>
<dbReference type="InterPro" id="IPR052032">
    <property type="entry name" value="ATP-dep_AA_Ligase"/>
</dbReference>
<sequence>MIVLVDGAFVSDILVETCVKYEIPIYAANKQLKTKIRSHGRATISIKQAKKVFKNGERAYTSAESVLPIVHSKIVDVFKNKFLFRTILSSFPEYRDFFFRELSKEELANFQPSKKVVLKPSRGFFSLGVRVCLPENFNENAKGAVKEVENATKTYPSATLKEDKWIVEEYITGKEFAVDAYFDKQGNPVVNAVYYHPFSDEMDTRDLLYYSNKRIMKEQVPKVKLFLTRLRDAVSSSSRISNFPLHMEYRIRNGVVYPIEINPWRFGGFGLSDLPAVWGLNQYERFFGLKTNEKAEMKDGINYAFILCRNPVNLSDNQRYQIDHEGYRKMLKDLEIEVKQYHKFDYKKFGVASVANCEAFNERKMVSLLKYDTSPHYLPV</sequence>
<dbReference type="SUPFAM" id="SSF56059">
    <property type="entry name" value="Glutathione synthetase ATP-binding domain-like"/>
    <property type="match status" value="1"/>
</dbReference>
<keyword evidence="1" id="KW-0436">Ligase</keyword>
<keyword evidence="3 4" id="KW-0067">ATP-binding</keyword>
<gene>
    <name evidence="6" type="ORF">LFW2832_00334</name>
</gene>
<evidence type="ECO:0000256" key="1">
    <source>
        <dbReference type="ARBA" id="ARBA00022598"/>
    </source>
</evidence>
<evidence type="ECO:0000313" key="7">
    <source>
        <dbReference type="Proteomes" id="UP000789941"/>
    </source>
</evidence>
<dbReference type="GO" id="GO:0046872">
    <property type="term" value="F:metal ion binding"/>
    <property type="evidence" value="ECO:0007669"/>
    <property type="project" value="InterPro"/>
</dbReference>
<feature type="domain" description="ATP-grasp" evidence="5">
    <location>
        <begin position="81"/>
        <end position="291"/>
    </location>
</feature>
<dbReference type="GO" id="GO:0005524">
    <property type="term" value="F:ATP binding"/>
    <property type="evidence" value="ECO:0007669"/>
    <property type="project" value="UniProtKB-UniRule"/>
</dbReference>
<dbReference type="PROSITE" id="PS50975">
    <property type="entry name" value="ATP_GRASP"/>
    <property type="match status" value="1"/>
</dbReference>
<keyword evidence="2 4" id="KW-0547">Nucleotide-binding</keyword>
<reference evidence="6 7" key="1">
    <citation type="submission" date="2019-08" db="EMBL/GenBank/DDBJ databases">
        <authorList>
            <person name="Vazquez-Campos X."/>
        </authorList>
    </citation>
    <scope>NUCLEOTIDE SEQUENCE [LARGE SCALE GENOMIC DNA]</scope>
    <source>
        <strain evidence="6">LFW-283_2</strain>
    </source>
</reference>
<evidence type="ECO:0000313" key="6">
    <source>
        <dbReference type="EMBL" id="VVC03386.1"/>
    </source>
</evidence>
<evidence type="ECO:0000256" key="2">
    <source>
        <dbReference type="ARBA" id="ARBA00022741"/>
    </source>
</evidence>
<dbReference type="GO" id="GO:0016874">
    <property type="term" value="F:ligase activity"/>
    <property type="evidence" value="ECO:0007669"/>
    <property type="project" value="UniProtKB-KW"/>
</dbReference>
<proteinExistence type="predicted"/>
<evidence type="ECO:0000256" key="4">
    <source>
        <dbReference type="PROSITE-ProRule" id="PRU00409"/>
    </source>
</evidence>
<dbReference type="PANTHER" id="PTHR43585">
    <property type="entry name" value="FUMIPYRROLE BIOSYNTHESIS PROTEIN C"/>
    <property type="match status" value="1"/>
</dbReference>
<comment type="caution">
    <text evidence="6">The sequence shown here is derived from an EMBL/GenBank/DDBJ whole genome shotgun (WGS) entry which is preliminary data.</text>
</comment>
<accession>A0A5E4LU82</accession>
<organism evidence="6 7">
    <name type="scientific">Candidatus Bilamarchaeum dharawalense</name>
    <dbReference type="NCBI Taxonomy" id="2885759"/>
    <lineage>
        <taxon>Archaea</taxon>
        <taxon>Candidatus Micrarchaeota</taxon>
        <taxon>Candidatus Micrarchaeia</taxon>
        <taxon>Candidatus Anstonellales</taxon>
        <taxon>Candidatus Bilamarchaeaceae</taxon>
        <taxon>Candidatus Bilamarchaeum</taxon>
    </lineage>
</organism>